<reference evidence="12 13" key="1">
    <citation type="journal article" date="2019" name="Int. J. Syst. Evol. Microbiol.">
        <title>The Global Catalogue of Microorganisms (GCM) 10K type strain sequencing project: providing services to taxonomists for standard genome sequencing and annotation.</title>
        <authorList>
            <consortium name="The Broad Institute Genomics Platform"/>
            <consortium name="The Broad Institute Genome Sequencing Center for Infectious Disease"/>
            <person name="Wu L."/>
            <person name="Ma J."/>
        </authorList>
    </citation>
    <scope>NUCLEOTIDE SEQUENCE [LARGE SCALE GENOMIC DNA]</scope>
    <source>
        <strain evidence="12 13">JCM 6307</strain>
    </source>
</reference>
<dbReference type="InterPro" id="IPR006626">
    <property type="entry name" value="PbH1"/>
</dbReference>
<organism evidence="12 13">
    <name type="scientific">Streptomyces thermolineatus</name>
    <dbReference type="NCBI Taxonomy" id="44033"/>
    <lineage>
        <taxon>Bacteria</taxon>
        <taxon>Bacillati</taxon>
        <taxon>Actinomycetota</taxon>
        <taxon>Actinomycetes</taxon>
        <taxon>Kitasatosporales</taxon>
        <taxon>Streptomycetaceae</taxon>
        <taxon>Streptomyces</taxon>
    </lineage>
</organism>
<comment type="subcellular location">
    <subcellularLocation>
        <location evidence="2">Secreted</location>
    </subcellularLocation>
</comment>
<accession>A0ABN3L8S2</accession>
<keyword evidence="5 9" id="KW-0732">Signal</keyword>
<dbReference type="PANTHER" id="PTHR40088:SF1">
    <property type="entry name" value="PECTATE LYASE PEL9"/>
    <property type="match status" value="1"/>
</dbReference>
<keyword evidence="4" id="KW-0479">Metal-binding</keyword>
<feature type="domain" description="Pel9A-like right handed beta-helix region" evidence="11">
    <location>
        <begin position="161"/>
        <end position="318"/>
    </location>
</feature>
<dbReference type="InterPro" id="IPR011050">
    <property type="entry name" value="Pectin_lyase_fold/virulence"/>
</dbReference>
<dbReference type="InterPro" id="IPR053868">
    <property type="entry name" value="Pel9A-like_beta_helix"/>
</dbReference>
<dbReference type="Proteomes" id="UP001501358">
    <property type="component" value="Unassembled WGS sequence"/>
</dbReference>
<feature type="chain" id="PRO_5047513536" description="Pectate lyase" evidence="9">
    <location>
        <begin position="30"/>
        <end position="403"/>
    </location>
</feature>
<evidence type="ECO:0000259" key="10">
    <source>
        <dbReference type="Pfam" id="PF07602"/>
    </source>
</evidence>
<evidence type="ECO:0000256" key="4">
    <source>
        <dbReference type="ARBA" id="ARBA00022723"/>
    </source>
</evidence>
<comment type="caution">
    <text evidence="12">The sequence shown here is derived from an EMBL/GenBank/DDBJ whole genome shotgun (WGS) entry which is preliminary data.</text>
</comment>
<evidence type="ECO:0000256" key="1">
    <source>
        <dbReference type="ARBA" id="ARBA00001913"/>
    </source>
</evidence>
<proteinExistence type="inferred from homology"/>
<dbReference type="Gene3D" id="2.160.20.10">
    <property type="entry name" value="Single-stranded right-handed beta-helix, Pectin lyase-like"/>
    <property type="match status" value="1"/>
</dbReference>
<dbReference type="InterPro" id="IPR052052">
    <property type="entry name" value="Polysaccharide_Lyase_9"/>
</dbReference>
<evidence type="ECO:0000313" key="12">
    <source>
        <dbReference type="EMBL" id="GAA2478096.1"/>
    </source>
</evidence>
<protein>
    <recommendedName>
        <fullName evidence="14">Pectate lyase</fullName>
    </recommendedName>
</protein>
<dbReference type="Pfam" id="PF07602">
    <property type="entry name" value="DUF1565"/>
    <property type="match status" value="1"/>
</dbReference>
<evidence type="ECO:0000259" key="11">
    <source>
        <dbReference type="Pfam" id="PF22842"/>
    </source>
</evidence>
<comment type="similarity">
    <text evidence="8">Belongs to the polysaccharide lyase 9 family.</text>
</comment>
<dbReference type="EMBL" id="BAAATA010000005">
    <property type="protein sequence ID" value="GAA2478096.1"/>
    <property type="molecule type" value="Genomic_DNA"/>
</dbReference>
<feature type="domain" description="DUF1565" evidence="10">
    <location>
        <begin position="53"/>
        <end position="89"/>
    </location>
</feature>
<dbReference type="PANTHER" id="PTHR40088">
    <property type="entry name" value="PECTATE LYASE (EUROFUNG)"/>
    <property type="match status" value="1"/>
</dbReference>
<dbReference type="SUPFAM" id="SSF51126">
    <property type="entry name" value="Pectin lyase-like"/>
    <property type="match status" value="1"/>
</dbReference>
<evidence type="ECO:0000256" key="9">
    <source>
        <dbReference type="SAM" id="SignalP"/>
    </source>
</evidence>
<evidence type="ECO:0000256" key="2">
    <source>
        <dbReference type="ARBA" id="ARBA00004613"/>
    </source>
</evidence>
<evidence type="ECO:0000256" key="8">
    <source>
        <dbReference type="ARBA" id="ARBA00038263"/>
    </source>
</evidence>
<dbReference type="InterPro" id="IPR012334">
    <property type="entry name" value="Pectin_lyas_fold"/>
</dbReference>
<evidence type="ECO:0000256" key="5">
    <source>
        <dbReference type="ARBA" id="ARBA00022729"/>
    </source>
</evidence>
<dbReference type="InterPro" id="IPR011459">
    <property type="entry name" value="DUF1565"/>
</dbReference>
<evidence type="ECO:0000256" key="7">
    <source>
        <dbReference type="ARBA" id="ARBA00023239"/>
    </source>
</evidence>
<evidence type="ECO:0000256" key="3">
    <source>
        <dbReference type="ARBA" id="ARBA00022525"/>
    </source>
</evidence>
<evidence type="ECO:0008006" key="14">
    <source>
        <dbReference type="Google" id="ProtNLM"/>
    </source>
</evidence>
<evidence type="ECO:0000256" key="6">
    <source>
        <dbReference type="ARBA" id="ARBA00022837"/>
    </source>
</evidence>
<comment type="cofactor">
    <cofactor evidence="1">
        <name>Ca(2+)</name>
        <dbReference type="ChEBI" id="CHEBI:29108"/>
    </cofactor>
</comment>
<dbReference type="Pfam" id="PF22842">
    <property type="entry name" value="Pel9A-like_beta_helix"/>
    <property type="match status" value="1"/>
</dbReference>
<name>A0ABN3L8S2_9ACTN</name>
<keyword evidence="6" id="KW-0106">Calcium</keyword>
<feature type="signal peptide" evidence="9">
    <location>
        <begin position="1"/>
        <end position="29"/>
    </location>
</feature>
<keyword evidence="3" id="KW-0964">Secreted</keyword>
<dbReference type="RefSeq" id="WP_344382122.1">
    <property type="nucleotide sequence ID" value="NZ_BAAATA010000005.1"/>
</dbReference>
<dbReference type="SMART" id="SM00710">
    <property type="entry name" value="PbH1"/>
    <property type="match status" value="5"/>
</dbReference>
<gene>
    <name evidence="12" type="ORF">GCM10010406_12790</name>
</gene>
<keyword evidence="7" id="KW-0456">Lyase</keyword>
<evidence type="ECO:0000313" key="13">
    <source>
        <dbReference type="Proteomes" id="UP001501358"/>
    </source>
</evidence>
<keyword evidence="13" id="KW-1185">Reference proteome</keyword>
<sequence length="403" mass="41815">MSRRRRRGRHRRPRTLSLTAVAVVASAAAGVYLTASPRDAGAAETTVVVSPDGDDANTGSVGFPFRTLEKALSVARPGTTVRVRAGTYRPSETLRSSVDGSPEQRITVVPYGSEDVRVDGSALPDGASLLELSADYWTVSGIEFRNAPGRGVVCTSCTGGLFDDLAVHDNGGNGFTLRGHGTDDNLVRNLDSYGNHDDATGGRRADGIAFTSGSGTGNRITGARVFDNSDDGVDLWMWADPVTIERTWAFGNGKDRWGIPGFEGEGNGFRLGGGDPAPSAAHVVNDSAAWDNALHGFTESGNTGGLLLARTTAYANGARGYYFPTSATRLVENLAVANTAGKATTGDAVLSQGNNWDEGVGTPAFTGTDATAVRGPRAADGSLPDTGFLRTDGEEAIGVTGGL</sequence>